<dbReference type="GO" id="GO:0005737">
    <property type="term" value="C:cytoplasm"/>
    <property type="evidence" value="ECO:0007669"/>
    <property type="project" value="TreeGrafter"/>
</dbReference>
<keyword evidence="1" id="KW-0378">Hydrolase</keyword>
<dbReference type="PANTHER" id="PTHR11280:SF8">
    <property type="entry name" value="GLUCOSAMINE-6-PHOSPHATE ISOMERASE 1"/>
    <property type="match status" value="1"/>
</dbReference>
<keyword evidence="2" id="KW-0119">Carbohydrate metabolism</keyword>
<organism evidence="3 4">
    <name type="scientific">Muntiacus reevesi</name>
    <name type="common">Reeves' muntjac</name>
    <name type="synonym">Cervus reevesi</name>
    <dbReference type="NCBI Taxonomy" id="9886"/>
    <lineage>
        <taxon>Eukaryota</taxon>
        <taxon>Metazoa</taxon>
        <taxon>Chordata</taxon>
        <taxon>Craniata</taxon>
        <taxon>Vertebrata</taxon>
        <taxon>Euteleostomi</taxon>
        <taxon>Mammalia</taxon>
        <taxon>Eutheria</taxon>
        <taxon>Laurasiatheria</taxon>
        <taxon>Artiodactyla</taxon>
        <taxon>Ruminantia</taxon>
        <taxon>Pecora</taxon>
        <taxon>Cervidae</taxon>
        <taxon>Muntiacinae</taxon>
        <taxon>Muntiacus</taxon>
    </lineage>
</organism>
<name>A0A5J5MW68_MUNRE</name>
<gene>
    <name evidence="3" type="ORF">FD755_006738</name>
</gene>
<evidence type="ECO:0000256" key="1">
    <source>
        <dbReference type="ARBA" id="ARBA00022801"/>
    </source>
</evidence>
<dbReference type="EMBL" id="VCEB01000002">
    <property type="protein sequence ID" value="KAB0384821.1"/>
    <property type="molecule type" value="Genomic_DNA"/>
</dbReference>
<proteinExistence type="predicted"/>
<protein>
    <recommendedName>
        <fullName evidence="5">Glucosamine-6-phosphate deaminase</fullName>
    </recommendedName>
</protein>
<dbReference type="Proteomes" id="UP000326062">
    <property type="component" value="Chromosome 2"/>
</dbReference>
<dbReference type="GO" id="GO:0004342">
    <property type="term" value="F:glucosamine-6-phosphate deaminase activity"/>
    <property type="evidence" value="ECO:0007669"/>
    <property type="project" value="InterPro"/>
</dbReference>
<dbReference type="GO" id="GO:0019262">
    <property type="term" value="P:N-acetylneuraminate catabolic process"/>
    <property type="evidence" value="ECO:0007669"/>
    <property type="project" value="TreeGrafter"/>
</dbReference>
<dbReference type="GO" id="GO:0006046">
    <property type="term" value="P:N-acetylglucosamine catabolic process"/>
    <property type="evidence" value="ECO:0007669"/>
    <property type="project" value="TreeGrafter"/>
</dbReference>
<evidence type="ECO:0000256" key="2">
    <source>
        <dbReference type="ARBA" id="ARBA00023277"/>
    </source>
</evidence>
<evidence type="ECO:0000313" key="4">
    <source>
        <dbReference type="Proteomes" id="UP000326062"/>
    </source>
</evidence>
<dbReference type="InterPro" id="IPR004547">
    <property type="entry name" value="Glucosamine6P_isomerase"/>
</dbReference>
<dbReference type="SUPFAM" id="SSF100950">
    <property type="entry name" value="NagB/RpiA/CoA transferase-like"/>
    <property type="match status" value="1"/>
</dbReference>
<evidence type="ECO:0000313" key="3">
    <source>
        <dbReference type="EMBL" id="KAB0384821.1"/>
    </source>
</evidence>
<dbReference type="InterPro" id="IPR037171">
    <property type="entry name" value="NagB/RpiA_transferase-like"/>
</dbReference>
<dbReference type="PANTHER" id="PTHR11280">
    <property type="entry name" value="GLUCOSAMINE-6-PHOSPHATE ISOMERASE"/>
    <property type="match status" value="1"/>
</dbReference>
<reference evidence="3 4" key="1">
    <citation type="submission" date="2019-06" db="EMBL/GenBank/DDBJ databases">
        <title>Discovery of a novel chromosome fission-fusion reversal in muntjac.</title>
        <authorList>
            <person name="Mudd A.B."/>
            <person name="Bredeson J.V."/>
            <person name="Baum R."/>
            <person name="Hockemeyer D."/>
            <person name="Rokhsar D.S."/>
        </authorList>
    </citation>
    <scope>NUCLEOTIDE SEQUENCE [LARGE SCALE GENOMIC DNA]</scope>
    <source>
        <strain evidence="3">UCam_UCB_Mr</strain>
        <tissue evidence="3">Fibroblast cell line</tissue>
    </source>
</reference>
<dbReference type="GO" id="GO:0006043">
    <property type="term" value="P:glucosamine catabolic process"/>
    <property type="evidence" value="ECO:0007669"/>
    <property type="project" value="TreeGrafter"/>
</dbReference>
<dbReference type="GO" id="GO:0042802">
    <property type="term" value="F:identical protein binding"/>
    <property type="evidence" value="ECO:0007669"/>
    <property type="project" value="TreeGrafter"/>
</dbReference>
<evidence type="ECO:0008006" key="5">
    <source>
        <dbReference type="Google" id="ProtNLM"/>
    </source>
</evidence>
<sequence length="170" mass="19142">MKHNILDHYSQASEYSAKYIRNCITQFSARPDKYFMLGLPSETGLQAECDAFEEMIKAAGLFVGGSSLLSRTHVKMLATDTILASAWFFSGNLTKVLTMALTAVILITGAHKVFALHKAIEEGVNYMWTVFVFLQHPHMVLMCDEDASLELKVKIKEIEKSQPFKKPYTD</sequence>
<dbReference type="AlphaFoldDB" id="A0A5J5MW68"/>
<accession>A0A5J5MW68</accession>
<keyword evidence="4" id="KW-1185">Reference proteome</keyword>
<dbReference type="Gene3D" id="3.40.50.1360">
    <property type="match status" value="1"/>
</dbReference>
<comment type="caution">
    <text evidence="3">The sequence shown here is derived from an EMBL/GenBank/DDBJ whole genome shotgun (WGS) entry which is preliminary data.</text>
</comment>